<evidence type="ECO:0000259" key="5">
    <source>
        <dbReference type="PROSITE" id="PS51192"/>
    </source>
</evidence>
<dbReference type="EMBL" id="FPHF01000092">
    <property type="protein sequence ID" value="SFV66512.1"/>
    <property type="molecule type" value="Genomic_DNA"/>
</dbReference>
<dbReference type="CDD" id="cd18787">
    <property type="entry name" value="SF2_C_DEAD"/>
    <property type="match status" value="1"/>
</dbReference>
<keyword evidence="3 8" id="KW-0347">Helicase</keyword>
<accession>A0A1W1CLD2</accession>
<dbReference type="Pfam" id="PF00271">
    <property type="entry name" value="Helicase_C"/>
    <property type="match status" value="1"/>
</dbReference>
<dbReference type="GO" id="GO:0005829">
    <property type="term" value="C:cytosol"/>
    <property type="evidence" value="ECO:0007669"/>
    <property type="project" value="TreeGrafter"/>
</dbReference>
<dbReference type="NCBIfam" id="NF008744">
    <property type="entry name" value="PRK11776.1"/>
    <property type="match status" value="1"/>
</dbReference>
<dbReference type="InterPro" id="IPR000629">
    <property type="entry name" value="RNA-helicase_DEAD-box_CS"/>
</dbReference>
<proteinExistence type="predicted"/>
<dbReference type="SMART" id="SM00487">
    <property type="entry name" value="DEXDc"/>
    <property type="match status" value="1"/>
</dbReference>
<dbReference type="Gene3D" id="3.30.70.330">
    <property type="match status" value="1"/>
</dbReference>
<dbReference type="GO" id="GO:0003676">
    <property type="term" value="F:nucleic acid binding"/>
    <property type="evidence" value="ECO:0007669"/>
    <property type="project" value="InterPro"/>
</dbReference>
<evidence type="ECO:0000259" key="6">
    <source>
        <dbReference type="PROSITE" id="PS51194"/>
    </source>
</evidence>
<dbReference type="InterPro" id="IPR027417">
    <property type="entry name" value="P-loop_NTPase"/>
</dbReference>
<dbReference type="PROSITE" id="PS51192">
    <property type="entry name" value="HELICASE_ATP_BIND_1"/>
    <property type="match status" value="1"/>
</dbReference>
<dbReference type="InterPro" id="IPR014014">
    <property type="entry name" value="RNA_helicase_DEAD_Q_motif"/>
</dbReference>
<feature type="domain" description="Helicase C-terminal" evidence="6">
    <location>
        <begin position="223"/>
        <end position="371"/>
    </location>
</feature>
<evidence type="ECO:0000313" key="8">
    <source>
        <dbReference type="EMBL" id="SFV66512.1"/>
    </source>
</evidence>
<dbReference type="InterPro" id="IPR012677">
    <property type="entry name" value="Nucleotide-bd_a/b_plait_sf"/>
</dbReference>
<dbReference type="Pfam" id="PF00270">
    <property type="entry name" value="DEAD"/>
    <property type="match status" value="1"/>
</dbReference>
<dbReference type="PROSITE" id="PS51195">
    <property type="entry name" value="Q_MOTIF"/>
    <property type="match status" value="1"/>
</dbReference>
<dbReference type="InterPro" id="IPR050079">
    <property type="entry name" value="DEAD_box_RNA_helicase"/>
</dbReference>
<keyword evidence="4" id="KW-0067">ATP-binding</keyword>
<evidence type="ECO:0000256" key="4">
    <source>
        <dbReference type="ARBA" id="ARBA00022840"/>
    </source>
</evidence>
<dbReference type="CDD" id="cd00268">
    <property type="entry name" value="DEADc"/>
    <property type="match status" value="1"/>
</dbReference>
<dbReference type="InterPro" id="IPR005580">
    <property type="entry name" value="DbpA/CsdA_RNA-bd_dom"/>
</dbReference>
<dbReference type="SMART" id="SM00490">
    <property type="entry name" value="HELICc"/>
    <property type="match status" value="1"/>
</dbReference>
<evidence type="ECO:0000256" key="1">
    <source>
        <dbReference type="ARBA" id="ARBA00022741"/>
    </source>
</evidence>
<dbReference type="PROSITE" id="PS51194">
    <property type="entry name" value="HELICASE_CTER"/>
    <property type="match status" value="1"/>
</dbReference>
<dbReference type="InterPro" id="IPR001650">
    <property type="entry name" value="Helicase_C-like"/>
</dbReference>
<dbReference type="PROSITE" id="PS00039">
    <property type="entry name" value="DEAD_ATP_HELICASE"/>
    <property type="match status" value="1"/>
</dbReference>
<dbReference type="GO" id="GO:0003724">
    <property type="term" value="F:RNA helicase activity"/>
    <property type="evidence" value="ECO:0007669"/>
    <property type="project" value="InterPro"/>
</dbReference>
<organism evidence="8">
    <name type="scientific">hydrothermal vent metagenome</name>
    <dbReference type="NCBI Taxonomy" id="652676"/>
    <lineage>
        <taxon>unclassified sequences</taxon>
        <taxon>metagenomes</taxon>
        <taxon>ecological metagenomes</taxon>
    </lineage>
</organism>
<dbReference type="GO" id="GO:0005524">
    <property type="term" value="F:ATP binding"/>
    <property type="evidence" value="ECO:0007669"/>
    <property type="project" value="UniProtKB-KW"/>
</dbReference>
<dbReference type="PANTHER" id="PTHR47959">
    <property type="entry name" value="ATP-DEPENDENT RNA HELICASE RHLE-RELATED"/>
    <property type="match status" value="1"/>
</dbReference>
<evidence type="ECO:0000256" key="2">
    <source>
        <dbReference type="ARBA" id="ARBA00022801"/>
    </source>
</evidence>
<dbReference type="InterPro" id="IPR044742">
    <property type="entry name" value="DEAD/DEAH_RhlB"/>
</dbReference>
<dbReference type="InterPro" id="IPR011545">
    <property type="entry name" value="DEAD/DEAH_box_helicase_dom"/>
</dbReference>
<dbReference type="Pfam" id="PF03880">
    <property type="entry name" value="DbpA"/>
    <property type="match status" value="1"/>
</dbReference>
<dbReference type="Gene3D" id="3.40.50.300">
    <property type="entry name" value="P-loop containing nucleotide triphosphate hydrolases"/>
    <property type="match status" value="2"/>
</dbReference>
<keyword evidence="2" id="KW-0378">Hydrolase</keyword>
<evidence type="ECO:0000256" key="3">
    <source>
        <dbReference type="ARBA" id="ARBA00022806"/>
    </source>
</evidence>
<dbReference type="SUPFAM" id="SSF52540">
    <property type="entry name" value="P-loop containing nucleoside triphosphate hydrolases"/>
    <property type="match status" value="1"/>
</dbReference>
<dbReference type="PANTHER" id="PTHR47959:SF1">
    <property type="entry name" value="ATP-DEPENDENT RNA HELICASE DBPA"/>
    <property type="match status" value="1"/>
</dbReference>
<evidence type="ECO:0000259" key="7">
    <source>
        <dbReference type="PROSITE" id="PS51195"/>
    </source>
</evidence>
<feature type="domain" description="Helicase ATP-binding" evidence="5">
    <location>
        <begin position="32"/>
        <end position="203"/>
    </location>
</feature>
<dbReference type="InterPro" id="IPR014001">
    <property type="entry name" value="Helicase_ATP-bd"/>
</dbReference>
<sequence length="451" mass="49906">MNFSSLSLSPQMLTTLDSLGYKNATAIQEQTLPLILAGKDVIAEAKTGSGKTAAFGIGLLEKLDVKRFRVQSLIMCPTRELADQVAKELRRIARFKHNIKILMLTGGESFGRQLGSLEHQAHIIVGTPGRVLKHLNKESLELSNLTTLVLDEADRMLDMGFLEEVEAVMAFTPKEKQTLLFSATYDAEILNISKRIQNDAVSVKTTTVEVANKITEEFYGTSSKEDTFVKILSQFTPENVIVFTNTKAEARDLAENLQKRKIDALAIHGDLEQYERNDVLVQFANKSCPILVATDVAARGLDIKELSMVVNYDIPFGRETYTHRIGRTGRAGAEGIAISLYTPYEAEKADEYKDGQRAFLDDTDLKGSTNFQLKPKFVTLVIEGGKKDKLRAGDLLGALTGDAGLNSSSIGKIDIYDRQAYVAIETRFIDEAEKALKNGKIKGKKFSVWIL</sequence>
<dbReference type="AlphaFoldDB" id="A0A1W1CLD2"/>
<name>A0A1W1CLD2_9ZZZZ</name>
<protein>
    <submittedName>
        <fullName evidence="8">ATP-dependent 23S rRNA helicase DbpA</fullName>
    </submittedName>
</protein>
<feature type="domain" description="DEAD-box RNA helicase Q" evidence="7">
    <location>
        <begin position="1"/>
        <end position="29"/>
    </location>
</feature>
<dbReference type="GO" id="GO:0016787">
    <property type="term" value="F:hydrolase activity"/>
    <property type="evidence" value="ECO:0007669"/>
    <property type="project" value="UniProtKB-KW"/>
</dbReference>
<keyword evidence="1" id="KW-0547">Nucleotide-binding</keyword>
<reference evidence="8" key="1">
    <citation type="submission" date="2016-10" db="EMBL/GenBank/DDBJ databases">
        <authorList>
            <person name="de Groot N.N."/>
        </authorList>
    </citation>
    <scope>NUCLEOTIDE SEQUENCE</scope>
</reference>
<gene>
    <name evidence="8" type="ORF">MNB_SM-4-1208</name>
</gene>